<dbReference type="InterPro" id="IPR000182">
    <property type="entry name" value="GNAT_dom"/>
</dbReference>
<dbReference type="Proteomes" id="UP000518892">
    <property type="component" value="Unassembled WGS sequence"/>
</dbReference>
<protein>
    <submittedName>
        <fullName evidence="2">Ribosomal protein S18 acetylase RimI-like enzyme</fullName>
    </submittedName>
</protein>
<dbReference type="AlphaFoldDB" id="A0A7W5EWE0"/>
<evidence type="ECO:0000313" key="2">
    <source>
        <dbReference type="EMBL" id="MBB3232035.1"/>
    </source>
</evidence>
<dbReference type="EMBL" id="JACHXR010000009">
    <property type="protein sequence ID" value="MBB3232035.1"/>
    <property type="molecule type" value="Genomic_DNA"/>
</dbReference>
<keyword evidence="2" id="KW-0689">Ribosomal protein</keyword>
<comment type="caution">
    <text evidence="2">The sequence shown here is derived from an EMBL/GenBank/DDBJ whole genome shotgun (WGS) entry which is preliminary data.</text>
</comment>
<dbReference type="InterPro" id="IPR016181">
    <property type="entry name" value="Acyl_CoA_acyltransferase"/>
</dbReference>
<dbReference type="CDD" id="cd04301">
    <property type="entry name" value="NAT_SF"/>
    <property type="match status" value="1"/>
</dbReference>
<dbReference type="RefSeq" id="WP_183384495.1">
    <property type="nucleotide sequence ID" value="NZ_JACHXR010000009.1"/>
</dbReference>
<dbReference type="GO" id="GO:0005840">
    <property type="term" value="C:ribosome"/>
    <property type="evidence" value="ECO:0007669"/>
    <property type="project" value="UniProtKB-KW"/>
</dbReference>
<dbReference type="SUPFAM" id="SSF55729">
    <property type="entry name" value="Acyl-CoA N-acyltransferases (Nat)"/>
    <property type="match status" value="1"/>
</dbReference>
<proteinExistence type="predicted"/>
<keyword evidence="2" id="KW-0687">Ribonucleoprotein</keyword>
<dbReference type="PROSITE" id="PS51186">
    <property type="entry name" value="GNAT"/>
    <property type="match status" value="1"/>
</dbReference>
<dbReference type="Gene3D" id="3.40.630.30">
    <property type="match status" value="1"/>
</dbReference>
<gene>
    <name evidence="2" type="ORF">FHR97_002903</name>
</gene>
<evidence type="ECO:0000313" key="3">
    <source>
        <dbReference type="Proteomes" id="UP000518892"/>
    </source>
</evidence>
<dbReference type="Pfam" id="PF00583">
    <property type="entry name" value="Acetyltransf_1"/>
    <property type="match status" value="1"/>
</dbReference>
<keyword evidence="3" id="KW-1185">Reference proteome</keyword>
<reference evidence="2 3" key="1">
    <citation type="submission" date="2020-08" db="EMBL/GenBank/DDBJ databases">
        <title>Genomic Encyclopedia of Type Strains, Phase III (KMG-III): the genomes of soil and plant-associated and newly described type strains.</title>
        <authorList>
            <person name="Whitman W."/>
        </authorList>
    </citation>
    <scope>NUCLEOTIDE SEQUENCE [LARGE SCALE GENOMIC DNA]</scope>
    <source>
        <strain evidence="2 3">CECT 7744</strain>
    </source>
</reference>
<feature type="domain" description="N-acetyltransferase" evidence="1">
    <location>
        <begin position="1"/>
        <end position="151"/>
    </location>
</feature>
<sequence length="168" mass="18316">MELRAAEPSDLLTVLSWVSSRDECLMWGGPKIRYPATPETAWSDMEASKENTYVLVDATLAGIGFGQVLPRCGKILHLARLIVDPGLRGQGIGRDLCIALMNIGAARHHADWFTLNVYESNEAAVKLYRSLEFEVKEQDDSGAVAMIQPLINASTLTDFSANVPKPAG</sequence>
<dbReference type="GO" id="GO:0016747">
    <property type="term" value="F:acyltransferase activity, transferring groups other than amino-acyl groups"/>
    <property type="evidence" value="ECO:0007669"/>
    <property type="project" value="InterPro"/>
</dbReference>
<organism evidence="2 3">
    <name type="scientific">Halomonas stenophila</name>
    <dbReference type="NCBI Taxonomy" id="795312"/>
    <lineage>
        <taxon>Bacteria</taxon>
        <taxon>Pseudomonadati</taxon>
        <taxon>Pseudomonadota</taxon>
        <taxon>Gammaproteobacteria</taxon>
        <taxon>Oceanospirillales</taxon>
        <taxon>Halomonadaceae</taxon>
        <taxon>Halomonas</taxon>
    </lineage>
</organism>
<name>A0A7W5EWE0_9GAMM</name>
<evidence type="ECO:0000259" key="1">
    <source>
        <dbReference type="PROSITE" id="PS51186"/>
    </source>
</evidence>
<accession>A0A7W5EWE0</accession>